<dbReference type="SUPFAM" id="SSF51730">
    <property type="entry name" value="FAD-linked oxidoreductase"/>
    <property type="match status" value="1"/>
</dbReference>
<comment type="cofactor">
    <cofactor evidence="1">
        <name>FAD</name>
        <dbReference type="ChEBI" id="CHEBI:57692"/>
    </cofactor>
</comment>
<feature type="domain" description="Hcy-binding" evidence="9">
    <location>
        <begin position="1"/>
        <end position="280"/>
    </location>
</feature>
<keyword evidence="3 8" id="KW-0489">Methyltransferase</keyword>
<dbReference type="PROSITE" id="PS50970">
    <property type="entry name" value="HCY"/>
    <property type="match status" value="1"/>
</dbReference>
<keyword evidence="8" id="KW-0479">Metal-binding</keyword>
<keyword evidence="7 10" id="KW-0560">Oxidoreductase</keyword>
<dbReference type="CDD" id="cd00537">
    <property type="entry name" value="MTHFR"/>
    <property type="match status" value="1"/>
</dbReference>
<dbReference type="UniPathway" id="UPA00193"/>
<keyword evidence="11" id="KW-1185">Reference proteome</keyword>
<organism evidence="10 11">
    <name type="scientific">Clostridium cylindrosporum DSM 605</name>
    <dbReference type="NCBI Taxonomy" id="1121307"/>
    <lineage>
        <taxon>Bacteria</taxon>
        <taxon>Bacillati</taxon>
        <taxon>Bacillota</taxon>
        <taxon>Clostridia</taxon>
        <taxon>Eubacteriales</taxon>
        <taxon>Clostridiaceae</taxon>
        <taxon>Clostridium</taxon>
    </lineage>
</organism>
<keyword evidence="8" id="KW-0862">Zinc</keyword>
<dbReference type="SUPFAM" id="SSF82282">
    <property type="entry name" value="Homocysteine S-methyltransferase"/>
    <property type="match status" value="1"/>
</dbReference>
<dbReference type="Gene3D" id="3.20.20.330">
    <property type="entry name" value="Homocysteine-binding-like domain"/>
    <property type="match status" value="1"/>
</dbReference>
<name>A0A0J8DG11_CLOCY</name>
<dbReference type="InterPro" id="IPR029041">
    <property type="entry name" value="FAD-linked_oxidoreductase-like"/>
</dbReference>
<reference evidence="10 11" key="1">
    <citation type="submission" date="2015-06" db="EMBL/GenBank/DDBJ databases">
        <title>Draft genome sequence of the purine-degrading Clostridium cylindrosporum HC-1 (DSM 605).</title>
        <authorList>
            <person name="Poehlein A."/>
            <person name="Schiel-Bengelsdorf B."/>
            <person name="Bengelsdorf F."/>
            <person name="Daniel R."/>
            <person name="Duerre P."/>
        </authorList>
    </citation>
    <scope>NUCLEOTIDE SEQUENCE [LARGE SCALE GENOMIC DNA]</scope>
    <source>
        <strain evidence="10 11">DSM 605</strain>
    </source>
</reference>
<gene>
    <name evidence="10" type="ORF">CLCY_6c00550</name>
</gene>
<comment type="caution">
    <text evidence="10">The sequence shown here is derived from an EMBL/GenBank/DDBJ whole genome shotgun (WGS) entry which is preliminary data.</text>
</comment>
<keyword evidence="5 8" id="KW-0808">Transferase</keyword>
<evidence type="ECO:0000256" key="4">
    <source>
        <dbReference type="ARBA" id="ARBA00022630"/>
    </source>
</evidence>
<dbReference type="GO" id="GO:0004489">
    <property type="term" value="F:methylenetetrahydrofolate reductase [NAD(P)H] activity"/>
    <property type="evidence" value="ECO:0007669"/>
    <property type="project" value="UniProtKB-EC"/>
</dbReference>
<evidence type="ECO:0000259" key="9">
    <source>
        <dbReference type="PROSITE" id="PS50970"/>
    </source>
</evidence>
<evidence type="ECO:0000313" key="11">
    <source>
        <dbReference type="Proteomes" id="UP000036756"/>
    </source>
</evidence>
<proteinExistence type="predicted"/>
<evidence type="ECO:0000256" key="2">
    <source>
        <dbReference type="ARBA" id="ARBA00004777"/>
    </source>
</evidence>
<sequence length="592" mass="65916">MVREYLLENVLLTDGAMGTYYSEITGDNVSKCEFANLKNPEVIEGIHKEYIDAGAKLIRTNTFAANSITLGVSKNEVKKIIQEGYKIARKVAENKDVFVGASIGPIPEPRFDDEEFDLYDEYIYIVDSFLEVGADIFVFETFSSLDYLKKVISYIRQRNSNAFILTQFSFTMDGFTRRGLSLESVLSGVKLLDVDAYGFNCGLGPMHLYKILKGINMCSSIVSALPNAGYPDIINERSVYVNNPDYFADMMVDIESLGVKIIGGCCGTTPKHISKIKEKLEFEGPSSFAVESVKIAEKKVNIEKTSAFSKKVSDGNFVIAVELDPPFGVDISGIIDGAKLCKEIGVDLITVADSPRALARVDSLMVATKIKREVGIDVLPHICCRDKNINAIRSGLLASHIEGTRNILAVTGDPISEEDRVSTKSVFNLNSFRLIELIEQMNKDVFQMDKIAIGGALNLNVTNKEAEIKRMDKKIEKGASFFLTQPIFDQEVIDYLINLKKDRKDAKILAGIMPLVSYRNAMFLHNEVPGILIPEECINKFNKDMTKEEGYEVGVEIAASIANKLKPYVDGFYFITPFNRVEVVKRVIDKIN</sequence>
<dbReference type="GO" id="GO:0032259">
    <property type="term" value="P:methylation"/>
    <property type="evidence" value="ECO:0007669"/>
    <property type="project" value="UniProtKB-KW"/>
</dbReference>
<evidence type="ECO:0000256" key="6">
    <source>
        <dbReference type="ARBA" id="ARBA00022827"/>
    </source>
</evidence>
<dbReference type="GO" id="GO:0035999">
    <property type="term" value="P:tetrahydrofolate interconversion"/>
    <property type="evidence" value="ECO:0007669"/>
    <property type="project" value="UniProtKB-UniPathway"/>
</dbReference>
<accession>A0A0J8DG11</accession>
<evidence type="ECO:0000256" key="7">
    <source>
        <dbReference type="ARBA" id="ARBA00023002"/>
    </source>
</evidence>
<dbReference type="GO" id="GO:0006555">
    <property type="term" value="P:methionine metabolic process"/>
    <property type="evidence" value="ECO:0007669"/>
    <property type="project" value="InterPro"/>
</dbReference>
<dbReference type="Proteomes" id="UP000036756">
    <property type="component" value="Unassembled WGS sequence"/>
</dbReference>
<evidence type="ECO:0000256" key="8">
    <source>
        <dbReference type="PROSITE-ProRule" id="PRU00333"/>
    </source>
</evidence>
<dbReference type="RefSeq" id="WP_048569259.1">
    <property type="nucleotide sequence ID" value="NZ_LFVU01000002.1"/>
</dbReference>
<dbReference type="Pfam" id="PF02219">
    <property type="entry name" value="MTHFR"/>
    <property type="match status" value="1"/>
</dbReference>
<feature type="binding site" evidence="8">
    <location>
        <position position="201"/>
    </location>
    <ligand>
        <name>Zn(2+)</name>
        <dbReference type="ChEBI" id="CHEBI:29105"/>
    </ligand>
</feature>
<dbReference type="GO" id="GO:0046872">
    <property type="term" value="F:metal ion binding"/>
    <property type="evidence" value="ECO:0007669"/>
    <property type="project" value="UniProtKB-KW"/>
</dbReference>
<feature type="binding site" evidence="8">
    <location>
        <position position="265"/>
    </location>
    <ligand>
        <name>Zn(2+)</name>
        <dbReference type="ChEBI" id="CHEBI:29105"/>
    </ligand>
</feature>
<dbReference type="NCBIfam" id="NF006396">
    <property type="entry name" value="PRK08645.1"/>
    <property type="match status" value="1"/>
</dbReference>
<dbReference type="InterPro" id="IPR036589">
    <property type="entry name" value="HCY_dom_sf"/>
</dbReference>
<comment type="pathway">
    <text evidence="2">One-carbon metabolism; tetrahydrofolate interconversion.</text>
</comment>
<comment type="cofactor">
    <cofactor evidence="8">
        <name>Zn(2+)</name>
        <dbReference type="ChEBI" id="CHEBI:29105"/>
    </cofactor>
</comment>
<keyword evidence="4" id="KW-0285">Flavoprotein</keyword>
<dbReference type="PATRIC" id="fig|1121307.3.peg.2186"/>
<keyword evidence="6" id="KW-0274">FAD</keyword>
<dbReference type="GO" id="GO:0008168">
    <property type="term" value="F:methyltransferase activity"/>
    <property type="evidence" value="ECO:0007669"/>
    <property type="project" value="UniProtKB-UniRule"/>
</dbReference>
<dbReference type="STRING" id="1121307.CLCY_6c00550"/>
<dbReference type="InterPro" id="IPR003171">
    <property type="entry name" value="Mehydrof_redctse-like"/>
</dbReference>
<dbReference type="EC" id="1.5.1.20" evidence="10"/>
<dbReference type="InterPro" id="IPR003726">
    <property type="entry name" value="HCY_dom"/>
</dbReference>
<dbReference type="EC" id="2.1.1.10" evidence="10"/>
<dbReference type="OrthoDB" id="9803687at2"/>
<dbReference type="Pfam" id="PF02574">
    <property type="entry name" value="S-methyl_trans"/>
    <property type="match status" value="1"/>
</dbReference>
<evidence type="ECO:0000256" key="5">
    <source>
        <dbReference type="ARBA" id="ARBA00022679"/>
    </source>
</evidence>
<evidence type="ECO:0000256" key="1">
    <source>
        <dbReference type="ARBA" id="ARBA00001974"/>
    </source>
</evidence>
<dbReference type="PANTHER" id="PTHR11103:SF18">
    <property type="entry name" value="SLR1189 PROTEIN"/>
    <property type="match status" value="1"/>
</dbReference>
<evidence type="ECO:0000313" key="10">
    <source>
        <dbReference type="EMBL" id="KMT23174.1"/>
    </source>
</evidence>
<feature type="binding site" evidence="8">
    <location>
        <position position="266"/>
    </location>
    <ligand>
        <name>Zn(2+)</name>
        <dbReference type="ChEBI" id="CHEBI:29105"/>
    </ligand>
</feature>
<dbReference type="Gene3D" id="3.20.20.220">
    <property type="match status" value="1"/>
</dbReference>
<evidence type="ECO:0000256" key="3">
    <source>
        <dbReference type="ARBA" id="ARBA00022603"/>
    </source>
</evidence>
<protein>
    <submittedName>
        <fullName evidence="10">Bifunctional homocysteine S-methyltransferase/5,10-methylenetetrahydrofolate reductase</fullName>
        <ecNumber evidence="10">1.5.1.20</ecNumber>
        <ecNumber evidence="10">2.1.1.10</ecNumber>
    </submittedName>
</protein>
<dbReference type="PANTHER" id="PTHR11103">
    <property type="entry name" value="SLR1189 PROTEIN"/>
    <property type="match status" value="1"/>
</dbReference>
<dbReference type="EMBL" id="LFVU01000002">
    <property type="protein sequence ID" value="KMT23174.1"/>
    <property type="molecule type" value="Genomic_DNA"/>
</dbReference>
<dbReference type="AlphaFoldDB" id="A0A0J8DG11"/>